<dbReference type="RefSeq" id="WP_011423251.1">
    <property type="nucleotide sequence ID" value="NC_007760.1"/>
</dbReference>
<dbReference type="OrthoDB" id="9938295at2"/>
<dbReference type="AlphaFoldDB" id="Q2IHB4"/>
<evidence type="ECO:0000313" key="2">
    <source>
        <dbReference type="EMBL" id="ABC83969.1"/>
    </source>
</evidence>
<dbReference type="KEGG" id="ade:Adeh_4205"/>
<proteinExistence type="predicted"/>
<name>Q2IHB4_ANADE</name>
<dbReference type="EMBL" id="CP000251">
    <property type="protein sequence ID" value="ABC83969.1"/>
    <property type="molecule type" value="Genomic_DNA"/>
</dbReference>
<evidence type="ECO:0000313" key="3">
    <source>
        <dbReference type="Proteomes" id="UP000001935"/>
    </source>
</evidence>
<dbReference type="Pfam" id="PF07238">
    <property type="entry name" value="PilZ"/>
    <property type="match status" value="1"/>
</dbReference>
<reference evidence="2" key="1">
    <citation type="submission" date="2006-01" db="EMBL/GenBank/DDBJ databases">
        <title>Complete sequence of Anaeromyxobacter dehalogenans 2CP-C.</title>
        <authorList>
            <consortium name="US DOE Joint Genome Institute"/>
            <person name="Copeland A."/>
            <person name="Lucas S."/>
            <person name="Lapidus A."/>
            <person name="Barry K."/>
            <person name="Detter J.C."/>
            <person name="Glavina T."/>
            <person name="Hammon N."/>
            <person name="Israni S."/>
            <person name="Pitluck S."/>
            <person name="Brettin T."/>
            <person name="Bruce D."/>
            <person name="Han C."/>
            <person name="Tapia R."/>
            <person name="Gilna P."/>
            <person name="Kiss H."/>
            <person name="Schmutz J."/>
            <person name="Larimer F."/>
            <person name="Land M."/>
            <person name="Kyrpides N."/>
            <person name="Anderson I."/>
            <person name="Sanford R.A."/>
            <person name="Ritalahti K.M."/>
            <person name="Thomas H.S."/>
            <person name="Kirby J.R."/>
            <person name="Zhulin I.B."/>
            <person name="Loeffler F.E."/>
            <person name="Richardson P."/>
        </authorList>
    </citation>
    <scope>NUCLEOTIDE SEQUENCE</scope>
    <source>
        <strain evidence="2">2CP-C</strain>
    </source>
</reference>
<dbReference type="HOGENOM" id="CLU_1040672_0_0_7"/>
<accession>Q2IHB4</accession>
<dbReference type="GO" id="GO:0035438">
    <property type="term" value="F:cyclic-di-GMP binding"/>
    <property type="evidence" value="ECO:0007669"/>
    <property type="project" value="InterPro"/>
</dbReference>
<organism evidence="2 3">
    <name type="scientific">Anaeromyxobacter dehalogenans (strain 2CP-C)</name>
    <dbReference type="NCBI Taxonomy" id="290397"/>
    <lineage>
        <taxon>Bacteria</taxon>
        <taxon>Pseudomonadati</taxon>
        <taxon>Myxococcota</taxon>
        <taxon>Myxococcia</taxon>
        <taxon>Myxococcales</taxon>
        <taxon>Cystobacterineae</taxon>
        <taxon>Anaeromyxobacteraceae</taxon>
        <taxon>Anaeromyxobacter</taxon>
    </lineage>
</organism>
<gene>
    <name evidence="2" type="ordered locus">Adeh_4205</name>
</gene>
<feature type="domain" description="PilZ" evidence="1">
    <location>
        <begin position="11"/>
        <end position="95"/>
    </location>
</feature>
<protein>
    <recommendedName>
        <fullName evidence="1">PilZ domain-containing protein</fullName>
    </recommendedName>
</protein>
<dbReference type="SUPFAM" id="SSF141371">
    <property type="entry name" value="PilZ domain-like"/>
    <property type="match status" value="1"/>
</dbReference>
<evidence type="ECO:0000259" key="1">
    <source>
        <dbReference type="Pfam" id="PF07238"/>
    </source>
</evidence>
<dbReference type="Gene3D" id="2.40.10.220">
    <property type="entry name" value="predicted glycosyltransferase like domains"/>
    <property type="match status" value="1"/>
</dbReference>
<dbReference type="InterPro" id="IPR009875">
    <property type="entry name" value="PilZ_domain"/>
</dbReference>
<dbReference type="Proteomes" id="UP000001935">
    <property type="component" value="Chromosome"/>
</dbReference>
<sequence length="267" mass="28151">MSPDAVILNPRASPRVPARCQVRVRQRLWRWSAETADLGPGGCQLVSGRRVAPGRSLRVTLALPALRVEVRTAARVVWSRPSAPGRLGLAFEGTPSHRAWFQALAVADPAVSAAARRTPDRLPLAARVYLGAPPPSALGFTPDELAVLRRVGSGVRVGGLLASLGGAPSERTVGALFGLVTRRLLVLEAAGSPGPEPWRAALAAAEAAAGVPPLARPSTAQRLFDEGMEHLAAGRTALALRRFEEARAHAPADREIAAMAARLARWS</sequence>